<dbReference type="OrthoDB" id="7869288at2759"/>
<keyword evidence="2" id="KW-1185">Reference proteome</keyword>
<dbReference type="OMA" id="LSMPRWQ"/>
<sequence length="253" mass="29375">MWPPQRSSSSKAWCVRNAQPKPIYVAPFKTEPTRWQRPGPMNLDDWVNFYKWCQVNAVPIERPPIPRVNAPPPTYEGIPSMQNPPKPVGGWTRCESGGSAKNKENQDIFCRLSKPRWHRAKYQPPPKELFPYRPRLAYQPCPRPESGRPADKPKVPCCFQHEDVEAEFWATVRFPVSKSACKTMPSRKDCELSKPKTMPPKPHCPLPPELLDVPLKRTKMSPLQWRAHLRRLKFLSQPSERMLADLPCFCDRW</sequence>
<dbReference type="Proteomes" id="UP000268350">
    <property type="component" value="Unassembled WGS sequence"/>
</dbReference>
<organism evidence="1 2">
    <name type="scientific">Drosophila guanche</name>
    <name type="common">Fruit fly</name>
    <dbReference type="NCBI Taxonomy" id="7266"/>
    <lineage>
        <taxon>Eukaryota</taxon>
        <taxon>Metazoa</taxon>
        <taxon>Ecdysozoa</taxon>
        <taxon>Arthropoda</taxon>
        <taxon>Hexapoda</taxon>
        <taxon>Insecta</taxon>
        <taxon>Pterygota</taxon>
        <taxon>Neoptera</taxon>
        <taxon>Endopterygota</taxon>
        <taxon>Diptera</taxon>
        <taxon>Brachycera</taxon>
        <taxon>Muscomorpha</taxon>
        <taxon>Ephydroidea</taxon>
        <taxon>Drosophilidae</taxon>
        <taxon>Drosophila</taxon>
        <taxon>Sophophora</taxon>
    </lineage>
</organism>
<protein>
    <submittedName>
        <fullName evidence="1">Uncharacterized protein</fullName>
    </submittedName>
</protein>
<proteinExistence type="predicted"/>
<dbReference type="EMBL" id="OUUW01000008">
    <property type="protein sequence ID" value="SPP83765.1"/>
    <property type="molecule type" value="Genomic_DNA"/>
</dbReference>
<evidence type="ECO:0000313" key="2">
    <source>
        <dbReference type="Proteomes" id="UP000268350"/>
    </source>
</evidence>
<accession>A0A3B0JNR0</accession>
<gene>
    <name evidence="1" type="ORF">DGUA_6G016235</name>
</gene>
<reference evidence="2" key="1">
    <citation type="submission" date="2018-01" db="EMBL/GenBank/DDBJ databases">
        <authorList>
            <person name="Alioto T."/>
            <person name="Alioto T."/>
        </authorList>
    </citation>
    <scope>NUCLEOTIDE SEQUENCE [LARGE SCALE GENOMIC DNA]</scope>
</reference>
<dbReference type="AlphaFoldDB" id="A0A3B0JNR0"/>
<evidence type="ECO:0000313" key="1">
    <source>
        <dbReference type="EMBL" id="SPP83765.1"/>
    </source>
</evidence>
<name>A0A3B0JNR0_DROGU</name>